<reference evidence="1" key="1">
    <citation type="journal article" date="2019" name="Sci. Rep.">
        <title>Draft genome of Tanacetum cinerariifolium, the natural source of mosquito coil.</title>
        <authorList>
            <person name="Yamashiro T."/>
            <person name="Shiraishi A."/>
            <person name="Satake H."/>
            <person name="Nakayama K."/>
        </authorList>
    </citation>
    <scope>NUCLEOTIDE SEQUENCE</scope>
</reference>
<name>A0A699QFJ8_TANCI</name>
<sequence>IGLHLLTRNGPLRWQQTLPPPATIIKVTGLTEAPDRGFFVAINTEVYTYLVRLDSLGNTLWRKKIGKKSALVPPPFTYDPVYTRAGNLLFHCVYSDNITTGVMEVSQNGDSLTTHPTSPNPLSISNTSNPGLNPLIPLRDGGFLVAADVDSANGYSRPFLTRLDQNLNVVWSSIYRQNGSQQYRFSHPYELADGSLVVLANPSNGYPTTYYLFRYSAAGVLLQRYPFTSPLIAGFPNTGFTQPVGLQPLSDSTFMLVSNLRSYVANGQQVQRTYLAHLRVAGLRRVVDSHYIPASNSPLATHAPVAFPA</sequence>
<protein>
    <submittedName>
        <fullName evidence="1">Uncharacterized protein</fullName>
    </submittedName>
</protein>
<dbReference type="EMBL" id="BKCJ011010861">
    <property type="protein sequence ID" value="GFC66389.1"/>
    <property type="molecule type" value="Genomic_DNA"/>
</dbReference>
<comment type="caution">
    <text evidence="1">The sequence shown here is derived from an EMBL/GenBank/DDBJ whole genome shotgun (WGS) entry which is preliminary data.</text>
</comment>
<feature type="non-terminal residue" evidence="1">
    <location>
        <position position="309"/>
    </location>
</feature>
<accession>A0A699QFJ8</accession>
<evidence type="ECO:0000313" key="1">
    <source>
        <dbReference type="EMBL" id="GFC66389.1"/>
    </source>
</evidence>
<gene>
    <name evidence="1" type="ORF">Tci_838359</name>
</gene>
<proteinExistence type="predicted"/>
<dbReference type="AlphaFoldDB" id="A0A699QFJ8"/>
<organism evidence="1">
    <name type="scientific">Tanacetum cinerariifolium</name>
    <name type="common">Dalmatian daisy</name>
    <name type="synonym">Chrysanthemum cinerariifolium</name>
    <dbReference type="NCBI Taxonomy" id="118510"/>
    <lineage>
        <taxon>Eukaryota</taxon>
        <taxon>Viridiplantae</taxon>
        <taxon>Streptophyta</taxon>
        <taxon>Embryophyta</taxon>
        <taxon>Tracheophyta</taxon>
        <taxon>Spermatophyta</taxon>
        <taxon>Magnoliopsida</taxon>
        <taxon>eudicotyledons</taxon>
        <taxon>Gunneridae</taxon>
        <taxon>Pentapetalae</taxon>
        <taxon>asterids</taxon>
        <taxon>campanulids</taxon>
        <taxon>Asterales</taxon>
        <taxon>Asteraceae</taxon>
        <taxon>Asteroideae</taxon>
        <taxon>Anthemideae</taxon>
        <taxon>Anthemidinae</taxon>
        <taxon>Tanacetum</taxon>
    </lineage>
</organism>
<feature type="non-terminal residue" evidence="1">
    <location>
        <position position="1"/>
    </location>
</feature>